<reference evidence="2 3" key="1">
    <citation type="submission" date="2018-08" db="EMBL/GenBank/DDBJ databases">
        <title>Lysinibacillus sp. YLB-03 draft genome sequence.</title>
        <authorList>
            <person name="Yu L."/>
        </authorList>
    </citation>
    <scope>NUCLEOTIDE SEQUENCE [LARGE SCALE GENOMIC DNA]</scope>
    <source>
        <strain evidence="2 3">YLB-03</strain>
    </source>
</reference>
<accession>A0A396SDH6</accession>
<protein>
    <submittedName>
        <fullName evidence="2">Uncharacterized protein</fullName>
    </submittedName>
</protein>
<evidence type="ECO:0000313" key="2">
    <source>
        <dbReference type="EMBL" id="RHW35864.1"/>
    </source>
</evidence>
<evidence type="ECO:0000256" key="1">
    <source>
        <dbReference type="SAM" id="MobiDB-lite"/>
    </source>
</evidence>
<feature type="compositionally biased region" description="Low complexity" evidence="1">
    <location>
        <begin position="53"/>
        <end position="62"/>
    </location>
</feature>
<dbReference type="Proteomes" id="UP000265692">
    <property type="component" value="Unassembled WGS sequence"/>
</dbReference>
<dbReference type="EMBL" id="QWEI01000006">
    <property type="protein sequence ID" value="RHW35864.1"/>
    <property type="molecule type" value="Genomic_DNA"/>
</dbReference>
<proteinExistence type="predicted"/>
<sequence>MPPRQQRQPMPPMHRQAYGAEYGPQYQARQQGHPGHQFLYENQHPQMPPHQMPPQQMHPQQMPRRRFPGDINQLMDHAGKVSEGINIMRQIGAFFNTFRG</sequence>
<evidence type="ECO:0000313" key="3">
    <source>
        <dbReference type="Proteomes" id="UP000265692"/>
    </source>
</evidence>
<comment type="caution">
    <text evidence="2">The sequence shown here is derived from an EMBL/GenBank/DDBJ whole genome shotgun (WGS) entry which is preliminary data.</text>
</comment>
<name>A0A396SDH6_9BACL</name>
<gene>
    <name evidence="2" type="ORF">D1B33_12245</name>
</gene>
<keyword evidence="3" id="KW-1185">Reference proteome</keyword>
<feature type="region of interest" description="Disordered" evidence="1">
    <location>
        <begin position="1"/>
        <end position="68"/>
    </location>
</feature>
<feature type="compositionally biased region" description="Low complexity" evidence="1">
    <location>
        <begin position="1"/>
        <end position="16"/>
    </location>
</feature>
<dbReference type="AlphaFoldDB" id="A0A396SDH6"/>
<organism evidence="2 3">
    <name type="scientific">Ureibacillus yapensis</name>
    <dbReference type="NCBI Taxonomy" id="2304605"/>
    <lineage>
        <taxon>Bacteria</taxon>
        <taxon>Bacillati</taxon>
        <taxon>Bacillota</taxon>
        <taxon>Bacilli</taxon>
        <taxon>Bacillales</taxon>
        <taxon>Caryophanaceae</taxon>
        <taxon>Ureibacillus</taxon>
    </lineage>
</organism>